<protein>
    <submittedName>
        <fullName evidence="1">Uncharacterized protein</fullName>
    </submittedName>
</protein>
<reference evidence="1 2" key="1">
    <citation type="submission" date="2016-04" db="EMBL/GenBank/DDBJ databases">
        <title>Evolutionary innovation and constraint leading to complex multicellularity in the Ascomycota.</title>
        <authorList>
            <person name="Cisse O."/>
            <person name="Nguyen A."/>
            <person name="Hewitt D.A."/>
            <person name="Jedd G."/>
            <person name="Stajich J.E."/>
        </authorList>
    </citation>
    <scope>NUCLEOTIDE SEQUENCE [LARGE SCALE GENOMIC DNA]</scope>
    <source>
        <strain evidence="1 2">DAH-3</strain>
    </source>
</reference>
<dbReference type="EMBL" id="LXFE01002745">
    <property type="protein sequence ID" value="OLL22787.1"/>
    <property type="molecule type" value="Genomic_DNA"/>
</dbReference>
<dbReference type="Proteomes" id="UP000186594">
    <property type="component" value="Unassembled WGS sequence"/>
</dbReference>
<name>A0A1U7LJG3_NEOID</name>
<comment type="caution">
    <text evidence="1">The sequence shown here is derived from an EMBL/GenBank/DDBJ whole genome shotgun (WGS) entry which is preliminary data.</text>
</comment>
<gene>
    <name evidence="1" type="ORF">NEOLI_002647</name>
</gene>
<organism evidence="1 2">
    <name type="scientific">Neolecta irregularis (strain DAH-3)</name>
    <dbReference type="NCBI Taxonomy" id="1198029"/>
    <lineage>
        <taxon>Eukaryota</taxon>
        <taxon>Fungi</taxon>
        <taxon>Dikarya</taxon>
        <taxon>Ascomycota</taxon>
        <taxon>Taphrinomycotina</taxon>
        <taxon>Neolectales</taxon>
        <taxon>Neolectaceae</taxon>
        <taxon>Neolecta</taxon>
    </lineage>
</organism>
<accession>A0A1U7LJG3</accession>
<dbReference type="AlphaFoldDB" id="A0A1U7LJG3"/>
<sequence>MDSEENTKSFLNDKRRYVHYTKTIYSMLIELFLGIVRVAEYWLQQSDFDQDANILPLPSSYPRYIGQLQASAQQSRGQSVVERNCPSFPVLPLVA</sequence>
<proteinExistence type="predicted"/>
<evidence type="ECO:0000313" key="2">
    <source>
        <dbReference type="Proteomes" id="UP000186594"/>
    </source>
</evidence>
<keyword evidence="2" id="KW-1185">Reference proteome</keyword>
<evidence type="ECO:0000313" key="1">
    <source>
        <dbReference type="EMBL" id="OLL22787.1"/>
    </source>
</evidence>